<feature type="transmembrane region" description="Helical" evidence="7">
    <location>
        <begin position="358"/>
        <end position="375"/>
    </location>
</feature>
<comment type="caution">
    <text evidence="8">The sequence shown here is derived from an EMBL/GenBank/DDBJ whole genome shotgun (WGS) entry which is preliminary data.</text>
</comment>
<keyword evidence="4 7" id="KW-1133">Transmembrane helix</keyword>
<accession>A0ABW2GEX6</accession>
<evidence type="ECO:0000256" key="2">
    <source>
        <dbReference type="ARBA" id="ARBA00022475"/>
    </source>
</evidence>
<feature type="transmembrane region" description="Helical" evidence="7">
    <location>
        <begin position="44"/>
        <end position="62"/>
    </location>
</feature>
<feature type="region of interest" description="Disordered" evidence="6">
    <location>
        <begin position="1"/>
        <end position="21"/>
    </location>
</feature>
<feature type="transmembrane region" description="Helical" evidence="7">
    <location>
        <begin position="121"/>
        <end position="145"/>
    </location>
</feature>
<dbReference type="EMBL" id="JBHSZO010000018">
    <property type="protein sequence ID" value="MFC7219157.1"/>
    <property type="molecule type" value="Genomic_DNA"/>
</dbReference>
<dbReference type="PANTHER" id="PTHR23513">
    <property type="entry name" value="INTEGRAL MEMBRANE EFFLUX PROTEIN-RELATED"/>
    <property type="match status" value="1"/>
</dbReference>
<dbReference type="PANTHER" id="PTHR23513:SF11">
    <property type="entry name" value="STAPHYLOFERRIN A TRANSPORTER"/>
    <property type="match status" value="1"/>
</dbReference>
<gene>
    <name evidence="8" type="ORF">ACFQLX_13415</name>
</gene>
<feature type="transmembrane region" description="Helical" evidence="7">
    <location>
        <begin position="387"/>
        <end position="405"/>
    </location>
</feature>
<keyword evidence="5 7" id="KW-0472">Membrane</keyword>
<keyword evidence="3 7" id="KW-0812">Transmembrane</keyword>
<evidence type="ECO:0000256" key="1">
    <source>
        <dbReference type="ARBA" id="ARBA00004651"/>
    </source>
</evidence>
<evidence type="ECO:0000256" key="5">
    <source>
        <dbReference type="ARBA" id="ARBA00023136"/>
    </source>
</evidence>
<keyword evidence="9" id="KW-1185">Reference proteome</keyword>
<dbReference type="Proteomes" id="UP001596413">
    <property type="component" value="Unassembled WGS sequence"/>
</dbReference>
<dbReference type="Pfam" id="PF07690">
    <property type="entry name" value="MFS_1"/>
    <property type="match status" value="1"/>
</dbReference>
<evidence type="ECO:0000256" key="4">
    <source>
        <dbReference type="ARBA" id="ARBA00022989"/>
    </source>
</evidence>
<protein>
    <submittedName>
        <fullName evidence="8">MFS transporter</fullName>
    </submittedName>
</protein>
<comment type="subcellular location">
    <subcellularLocation>
        <location evidence="1">Cell membrane</location>
        <topology evidence="1">Multi-pass membrane protein</topology>
    </subcellularLocation>
</comment>
<evidence type="ECO:0000256" key="6">
    <source>
        <dbReference type="SAM" id="MobiDB-lite"/>
    </source>
</evidence>
<sequence>MTVSRTDQQISEPSAGEDPSGGRLWSRDFRLFFTARTVARFGDGMVPVALAAGLVVAGYGATSVSLALGLWTACFAGFVLFGGVLADRFSPRRVMIAADLLRAGAAVALAADFAGGTPHLGLVYVLSAVGGVGAALFQPGVASTIPAVASDVQGANAVIRVSEALMTMAGPAAAGLLVGFGGAGTLFSVNAATFVLSAGALFLMRMARPERTHVQSPLADLVEGWREFRSRTWLWGVIAVWTFFGLLAGGPSMPMATVVVTEAHGATVFGVLMGLHGVGEVLGGLVAMRIRPARPLFAGSLALSGFALQLLALGLDAPLWVQGAGYVAGGAGFAFWLVQWFTTVQTQIPHEALTRVHAYDVAGSLTMSSVGQMLAGPVAGLVGARHVLLAGSGVTVAVIGALLAIRPVRRLRAVGSMS</sequence>
<feature type="transmembrane region" description="Helical" evidence="7">
    <location>
        <begin position="68"/>
        <end position="87"/>
    </location>
</feature>
<evidence type="ECO:0000313" key="9">
    <source>
        <dbReference type="Proteomes" id="UP001596413"/>
    </source>
</evidence>
<evidence type="ECO:0000256" key="3">
    <source>
        <dbReference type="ARBA" id="ARBA00022692"/>
    </source>
</evidence>
<proteinExistence type="predicted"/>
<feature type="transmembrane region" description="Helical" evidence="7">
    <location>
        <begin position="186"/>
        <end position="204"/>
    </location>
</feature>
<name>A0ABW2GEX6_9ACTN</name>
<feature type="transmembrane region" description="Helical" evidence="7">
    <location>
        <begin position="265"/>
        <end position="288"/>
    </location>
</feature>
<organism evidence="8 9">
    <name type="scientific">Streptomyces polyrhachis</name>
    <dbReference type="NCBI Taxonomy" id="1282885"/>
    <lineage>
        <taxon>Bacteria</taxon>
        <taxon>Bacillati</taxon>
        <taxon>Actinomycetota</taxon>
        <taxon>Actinomycetes</taxon>
        <taxon>Kitasatosporales</taxon>
        <taxon>Streptomycetaceae</taxon>
        <taxon>Streptomyces</taxon>
    </lineage>
</organism>
<dbReference type="InterPro" id="IPR011701">
    <property type="entry name" value="MFS"/>
</dbReference>
<keyword evidence="2" id="KW-1003">Cell membrane</keyword>
<dbReference type="InterPro" id="IPR036259">
    <property type="entry name" value="MFS_trans_sf"/>
</dbReference>
<feature type="transmembrane region" description="Helical" evidence="7">
    <location>
        <begin position="319"/>
        <end position="338"/>
    </location>
</feature>
<dbReference type="CDD" id="cd06173">
    <property type="entry name" value="MFS_MefA_like"/>
    <property type="match status" value="1"/>
</dbReference>
<evidence type="ECO:0000313" key="8">
    <source>
        <dbReference type="EMBL" id="MFC7219157.1"/>
    </source>
</evidence>
<reference evidence="9" key="1">
    <citation type="journal article" date="2019" name="Int. J. Syst. Evol. Microbiol.">
        <title>The Global Catalogue of Microorganisms (GCM) 10K type strain sequencing project: providing services to taxonomists for standard genome sequencing and annotation.</title>
        <authorList>
            <consortium name="The Broad Institute Genomics Platform"/>
            <consortium name="The Broad Institute Genome Sequencing Center for Infectious Disease"/>
            <person name="Wu L."/>
            <person name="Ma J."/>
        </authorList>
    </citation>
    <scope>NUCLEOTIDE SEQUENCE [LARGE SCALE GENOMIC DNA]</scope>
    <source>
        <strain evidence="9">CGMCC 1.13681</strain>
    </source>
</reference>
<feature type="compositionally biased region" description="Polar residues" evidence="6">
    <location>
        <begin position="1"/>
        <end position="12"/>
    </location>
</feature>
<evidence type="ECO:0000256" key="7">
    <source>
        <dbReference type="SAM" id="Phobius"/>
    </source>
</evidence>
<feature type="transmembrane region" description="Helical" evidence="7">
    <location>
        <begin position="295"/>
        <end position="313"/>
    </location>
</feature>
<dbReference type="Gene3D" id="1.20.1250.20">
    <property type="entry name" value="MFS general substrate transporter like domains"/>
    <property type="match status" value="1"/>
</dbReference>
<dbReference type="SUPFAM" id="SSF103473">
    <property type="entry name" value="MFS general substrate transporter"/>
    <property type="match status" value="1"/>
</dbReference>
<feature type="transmembrane region" description="Helical" evidence="7">
    <location>
        <begin position="233"/>
        <end position="253"/>
    </location>
</feature>
<dbReference type="RefSeq" id="WP_386414709.1">
    <property type="nucleotide sequence ID" value="NZ_JBHSZO010000018.1"/>
</dbReference>